<feature type="repeat" description="ANK" evidence="3">
    <location>
        <begin position="54"/>
        <end position="86"/>
    </location>
</feature>
<dbReference type="InterPro" id="IPR036770">
    <property type="entry name" value="Ankyrin_rpt-contain_sf"/>
</dbReference>
<sequence>MTIERTSNPAHQDEKIPEEVREFATKMFNLARSGDVSLLDYVDAGVDVNLSNQDGNSLLMLAAYSGHVDVIRGLLGRGADVERLNSRGQSILAGAVFKGDEDMVSVLLAADASPEAGQPSARETARMFGREDLLGPTA</sequence>
<accession>A0A269PFI7</accession>
<dbReference type="RefSeq" id="WP_095275461.1">
    <property type="nucleotide sequence ID" value="NZ_CP047655.1"/>
</dbReference>
<dbReference type="PROSITE" id="PS50088">
    <property type="entry name" value="ANK_REPEAT"/>
    <property type="match status" value="1"/>
</dbReference>
<feature type="compositionally biased region" description="Basic and acidic residues" evidence="4">
    <location>
        <begin position="123"/>
        <end position="138"/>
    </location>
</feature>
<dbReference type="Proteomes" id="UP000215771">
    <property type="component" value="Unassembled WGS sequence"/>
</dbReference>
<dbReference type="Pfam" id="PF12796">
    <property type="entry name" value="Ank_2"/>
    <property type="match status" value="1"/>
</dbReference>
<dbReference type="InterPro" id="IPR002110">
    <property type="entry name" value="Ankyrin_rpt"/>
</dbReference>
<evidence type="ECO:0000256" key="4">
    <source>
        <dbReference type="SAM" id="MobiDB-lite"/>
    </source>
</evidence>
<dbReference type="SUPFAM" id="SSF48403">
    <property type="entry name" value="Ankyrin repeat"/>
    <property type="match status" value="1"/>
</dbReference>
<evidence type="ECO:0000256" key="3">
    <source>
        <dbReference type="PROSITE-ProRule" id="PRU00023"/>
    </source>
</evidence>
<evidence type="ECO:0000256" key="2">
    <source>
        <dbReference type="ARBA" id="ARBA00023043"/>
    </source>
</evidence>
<feature type="region of interest" description="Disordered" evidence="4">
    <location>
        <begin position="114"/>
        <end position="138"/>
    </location>
</feature>
<evidence type="ECO:0000313" key="6">
    <source>
        <dbReference type="Proteomes" id="UP000215771"/>
    </source>
</evidence>
<gene>
    <name evidence="5" type="ORF">CIG21_02125</name>
</gene>
<reference evidence="5 6" key="1">
    <citation type="submission" date="2017-08" db="EMBL/GenBank/DDBJ databases">
        <authorList>
            <person name="de Groot N.N."/>
        </authorList>
    </citation>
    <scope>NUCLEOTIDE SEQUENCE [LARGE SCALE GENOMIC DNA]</scope>
    <source>
        <strain evidence="5 6">NBT06-6</strain>
    </source>
</reference>
<proteinExistence type="predicted"/>
<dbReference type="AlphaFoldDB" id="A0A269PFI7"/>
<evidence type="ECO:0000313" key="5">
    <source>
        <dbReference type="EMBL" id="PAJ70995.1"/>
    </source>
</evidence>
<dbReference type="EMBL" id="NQMQ01000002">
    <property type="protein sequence ID" value="PAJ70995.1"/>
    <property type="molecule type" value="Genomic_DNA"/>
</dbReference>
<dbReference type="InterPro" id="IPR051631">
    <property type="entry name" value="Ankyrin-KH/SAM_domain"/>
</dbReference>
<organism evidence="5 6">
    <name type="scientific">Corynebacterium hadale</name>
    <dbReference type="NCBI Taxonomy" id="2026255"/>
    <lineage>
        <taxon>Bacteria</taxon>
        <taxon>Bacillati</taxon>
        <taxon>Actinomycetota</taxon>
        <taxon>Actinomycetes</taxon>
        <taxon>Mycobacteriales</taxon>
        <taxon>Corynebacteriaceae</taxon>
        <taxon>Corynebacterium</taxon>
    </lineage>
</organism>
<dbReference type="PANTHER" id="PTHR23206:SF8">
    <property type="entry name" value="ANKYRIN REPEAT AND KH DOMAIN-CONTAINING 1"/>
    <property type="match status" value="1"/>
</dbReference>
<dbReference type="PROSITE" id="PS50297">
    <property type="entry name" value="ANK_REP_REGION"/>
    <property type="match status" value="1"/>
</dbReference>
<dbReference type="SMART" id="SM00248">
    <property type="entry name" value="ANK"/>
    <property type="match status" value="2"/>
</dbReference>
<dbReference type="PANTHER" id="PTHR23206">
    <property type="entry name" value="MASK PROTEIN"/>
    <property type="match status" value="1"/>
</dbReference>
<evidence type="ECO:0000256" key="1">
    <source>
        <dbReference type="ARBA" id="ARBA00022737"/>
    </source>
</evidence>
<keyword evidence="2 3" id="KW-0040">ANK repeat</keyword>
<protein>
    <submittedName>
        <fullName evidence="5">Uncharacterized protein</fullName>
    </submittedName>
</protein>
<dbReference type="Gene3D" id="1.25.40.20">
    <property type="entry name" value="Ankyrin repeat-containing domain"/>
    <property type="match status" value="1"/>
</dbReference>
<keyword evidence="1" id="KW-0677">Repeat</keyword>
<name>A0A269PFI7_9CORY</name>
<comment type="caution">
    <text evidence="5">The sequence shown here is derived from an EMBL/GenBank/DDBJ whole genome shotgun (WGS) entry which is preliminary data.</text>
</comment>